<dbReference type="SUPFAM" id="SSF50814">
    <property type="entry name" value="Lipocalins"/>
    <property type="match status" value="1"/>
</dbReference>
<protein>
    <recommendedName>
        <fullName evidence="1">Lipocalin/cytosolic fatty-acid binding domain-containing protein</fullName>
    </recommendedName>
</protein>
<dbReference type="Gene3D" id="2.40.128.20">
    <property type="match status" value="1"/>
</dbReference>
<dbReference type="PANTHER" id="PTHR10612:SF34">
    <property type="entry name" value="APOLIPOPROTEIN D"/>
    <property type="match status" value="1"/>
</dbReference>
<name>A0AAV0I2R7_9ROSI</name>
<dbReference type="GO" id="GO:0000302">
    <property type="term" value="P:response to reactive oxygen species"/>
    <property type="evidence" value="ECO:0007669"/>
    <property type="project" value="TreeGrafter"/>
</dbReference>
<evidence type="ECO:0000313" key="2">
    <source>
        <dbReference type="EMBL" id="CAI0391237.1"/>
    </source>
</evidence>
<dbReference type="InterPro" id="IPR000566">
    <property type="entry name" value="Lipocln_cytosolic_FA-bd_dom"/>
</dbReference>
<organism evidence="2 3">
    <name type="scientific">Linum tenue</name>
    <dbReference type="NCBI Taxonomy" id="586396"/>
    <lineage>
        <taxon>Eukaryota</taxon>
        <taxon>Viridiplantae</taxon>
        <taxon>Streptophyta</taxon>
        <taxon>Embryophyta</taxon>
        <taxon>Tracheophyta</taxon>
        <taxon>Spermatophyta</taxon>
        <taxon>Magnoliopsida</taxon>
        <taxon>eudicotyledons</taxon>
        <taxon>Gunneridae</taxon>
        <taxon>Pentapetalae</taxon>
        <taxon>rosids</taxon>
        <taxon>fabids</taxon>
        <taxon>Malpighiales</taxon>
        <taxon>Linaceae</taxon>
        <taxon>Linum</taxon>
    </lineage>
</organism>
<comment type="caution">
    <text evidence="2">The sequence shown here is derived from an EMBL/GenBank/DDBJ whole genome shotgun (WGS) entry which is preliminary data.</text>
</comment>
<dbReference type="Pfam" id="PF08212">
    <property type="entry name" value="Lipocalin_2"/>
    <property type="match status" value="1"/>
</dbReference>
<keyword evidence="3" id="KW-1185">Reference proteome</keyword>
<feature type="domain" description="Lipocalin/cytosolic fatty-acid binding" evidence="1">
    <location>
        <begin position="79"/>
        <end position="176"/>
    </location>
</feature>
<dbReference type="InterPro" id="IPR012674">
    <property type="entry name" value="Calycin"/>
</dbReference>
<sequence>MGLVGGAGRVVGVLVGADLGEVGVADPDCAAEDEDGDEAAEDGDLDVVEGLVVDREANGSGEEPRRPPVHGPVVRDRLVPALFQPKKGENTRATYTLKEDGATVGVLNETWSDRKRSFIEGIAYKADPESDEAKLKVKLKVPPILPVFPVTGDYWVLYIDPEYQHTLIDQPSRKYL</sequence>
<dbReference type="AlphaFoldDB" id="A0AAV0I2R7"/>
<dbReference type="EMBL" id="CAMGYJ010000003">
    <property type="protein sequence ID" value="CAI0391237.1"/>
    <property type="molecule type" value="Genomic_DNA"/>
</dbReference>
<gene>
    <name evidence="2" type="ORF">LITE_LOCUS7070</name>
</gene>
<dbReference type="PANTHER" id="PTHR10612">
    <property type="entry name" value="APOLIPOPROTEIN D"/>
    <property type="match status" value="1"/>
</dbReference>
<dbReference type="GO" id="GO:0006629">
    <property type="term" value="P:lipid metabolic process"/>
    <property type="evidence" value="ECO:0007669"/>
    <property type="project" value="TreeGrafter"/>
</dbReference>
<dbReference type="GO" id="GO:0005737">
    <property type="term" value="C:cytoplasm"/>
    <property type="evidence" value="ECO:0007669"/>
    <property type="project" value="TreeGrafter"/>
</dbReference>
<reference evidence="2" key="1">
    <citation type="submission" date="2022-08" db="EMBL/GenBank/DDBJ databases">
        <authorList>
            <person name="Gutierrez-Valencia J."/>
        </authorList>
    </citation>
    <scope>NUCLEOTIDE SEQUENCE</scope>
</reference>
<dbReference type="Proteomes" id="UP001154282">
    <property type="component" value="Unassembled WGS sequence"/>
</dbReference>
<proteinExistence type="predicted"/>
<evidence type="ECO:0000313" key="3">
    <source>
        <dbReference type="Proteomes" id="UP001154282"/>
    </source>
</evidence>
<evidence type="ECO:0000259" key="1">
    <source>
        <dbReference type="Pfam" id="PF08212"/>
    </source>
</evidence>
<accession>A0AAV0I2R7</accession>